<dbReference type="InterPro" id="IPR051209">
    <property type="entry name" value="FAD-bind_Monooxygenase_sf"/>
</dbReference>
<keyword evidence="2" id="KW-0560">Oxidoreductase</keyword>
<evidence type="ECO:0000256" key="1">
    <source>
        <dbReference type="ARBA" id="ARBA00010139"/>
    </source>
</evidence>
<dbReference type="AlphaFoldDB" id="A0A9P5YUF2"/>
<dbReference type="PANTHER" id="PTHR42877:SF5">
    <property type="entry name" value="L-ORNITHINE N(5)-MONOOXYGENASE-RELATED"/>
    <property type="match status" value="1"/>
</dbReference>
<comment type="similarity">
    <text evidence="1">Belongs to the FAD-binding monooxygenase family.</text>
</comment>
<dbReference type="OrthoDB" id="74360at2759"/>
<dbReference type="Gene3D" id="3.50.50.60">
    <property type="entry name" value="FAD/NAD(P)-binding domain"/>
    <property type="match status" value="2"/>
</dbReference>
<keyword evidence="3" id="KW-1185">Reference proteome</keyword>
<reference evidence="2" key="1">
    <citation type="submission" date="2020-11" db="EMBL/GenBank/DDBJ databases">
        <authorList>
            <consortium name="DOE Joint Genome Institute"/>
            <person name="Ahrendt S."/>
            <person name="Riley R."/>
            <person name="Andreopoulos W."/>
            <person name="Labutti K."/>
            <person name="Pangilinan J."/>
            <person name="Ruiz-Duenas F.J."/>
            <person name="Barrasa J.M."/>
            <person name="Sanchez-Garcia M."/>
            <person name="Camarero S."/>
            <person name="Miyauchi S."/>
            <person name="Serrano A."/>
            <person name="Linde D."/>
            <person name="Babiker R."/>
            <person name="Drula E."/>
            <person name="Ayuso-Fernandez I."/>
            <person name="Pacheco R."/>
            <person name="Padilla G."/>
            <person name="Ferreira P."/>
            <person name="Barriuso J."/>
            <person name="Kellner H."/>
            <person name="Castanera R."/>
            <person name="Alfaro M."/>
            <person name="Ramirez L."/>
            <person name="Pisabarro A.G."/>
            <person name="Kuo A."/>
            <person name="Tritt A."/>
            <person name="Lipzen A."/>
            <person name="He G."/>
            <person name="Yan M."/>
            <person name="Ng V."/>
            <person name="Cullen D."/>
            <person name="Martin F."/>
            <person name="Rosso M.-N."/>
            <person name="Henrissat B."/>
            <person name="Hibbett D."/>
            <person name="Martinez A.T."/>
            <person name="Grigoriev I.V."/>
        </authorList>
    </citation>
    <scope>NUCLEOTIDE SEQUENCE</scope>
    <source>
        <strain evidence="2">CIRM-BRFM 674</strain>
    </source>
</reference>
<sequence length="515" mass="57798">MDINPPPVISQRRESAVLIIGAGVGGLCTAVQLQMQLGCHDFHIYDSNVVPGGVWAVQKYPGVACDVPADFYSFSFFPANWTQFRPSGAELQRYFEALTIHYRLYPHLTFESVAEDARWDIPSARWIVRIRTRVRSENIRDEKEGQWMWIEHRARILCSAAGGLVEPKMPDIKGLADFEGKIVQSAAWDSTLDLTGKDVAVFGNGPTGSQIVPAIMPSVSSLIHISRSAPWYRAAIDFPYGRIVRWILAHIPLARRLLRWFLALVTELAFLDTNMKEGQKGRTKKRLEAEAHIRKTAPQTYWKVLKPDFEFGCKHAVWDAGYLKSLNDSKATLIISSDVSVVPRGVSHNGEIHPVDVIILATGYIPTHGVGNLRVIGRGGKTLAQHWQENGGVSAYGTIAVNEFPNFFLIKGPNTASTNTSAILITENVVNLAIKVMKPVLQNMAVEVEVKDTAEKKYTDLVQATSLKKVWYAGCSSWYFSENGNGWNVVLYPFSQIYCWWSSLIPQWNDWEYRN</sequence>
<dbReference type="Pfam" id="PF13450">
    <property type="entry name" value="NAD_binding_8"/>
    <property type="match status" value="1"/>
</dbReference>
<dbReference type="SUPFAM" id="SSF51905">
    <property type="entry name" value="FAD/NAD(P)-binding domain"/>
    <property type="match status" value="1"/>
</dbReference>
<dbReference type="GO" id="GO:0004497">
    <property type="term" value="F:monooxygenase activity"/>
    <property type="evidence" value="ECO:0007669"/>
    <property type="project" value="UniProtKB-KW"/>
</dbReference>
<protein>
    <submittedName>
        <fullName evidence="2">Monooxygenase</fullName>
    </submittedName>
</protein>
<name>A0A9P5YUF2_9AGAR</name>
<dbReference type="EMBL" id="MU155310">
    <property type="protein sequence ID" value="KAF9476028.1"/>
    <property type="molecule type" value="Genomic_DNA"/>
</dbReference>
<keyword evidence="2" id="KW-0503">Monooxygenase</keyword>
<proteinExistence type="inferred from homology"/>
<organism evidence="2 3">
    <name type="scientific">Pholiota conissans</name>
    <dbReference type="NCBI Taxonomy" id="109636"/>
    <lineage>
        <taxon>Eukaryota</taxon>
        <taxon>Fungi</taxon>
        <taxon>Dikarya</taxon>
        <taxon>Basidiomycota</taxon>
        <taxon>Agaricomycotina</taxon>
        <taxon>Agaricomycetes</taxon>
        <taxon>Agaricomycetidae</taxon>
        <taxon>Agaricales</taxon>
        <taxon>Agaricineae</taxon>
        <taxon>Strophariaceae</taxon>
        <taxon>Pholiota</taxon>
    </lineage>
</organism>
<evidence type="ECO:0000313" key="2">
    <source>
        <dbReference type="EMBL" id="KAF9476028.1"/>
    </source>
</evidence>
<comment type="caution">
    <text evidence="2">The sequence shown here is derived from an EMBL/GenBank/DDBJ whole genome shotgun (WGS) entry which is preliminary data.</text>
</comment>
<accession>A0A9P5YUF2</accession>
<dbReference type="InterPro" id="IPR036188">
    <property type="entry name" value="FAD/NAD-bd_sf"/>
</dbReference>
<dbReference type="PANTHER" id="PTHR42877">
    <property type="entry name" value="L-ORNITHINE N(5)-MONOOXYGENASE-RELATED"/>
    <property type="match status" value="1"/>
</dbReference>
<dbReference type="Proteomes" id="UP000807469">
    <property type="component" value="Unassembled WGS sequence"/>
</dbReference>
<gene>
    <name evidence="2" type="ORF">BDN70DRAFT_839950</name>
</gene>
<evidence type="ECO:0000313" key="3">
    <source>
        <dbReference type="Proteomes" id="UP000807469"/>
    </source>
</evidence>